<keyword evidence="4" id="KW-1185">Reference proteome</keyword>
<dbReference type="AlphaFoldDB" id="A0AAD6G4S2"/>
<feature type="compositionally biased region" description="Polar residues" evidence="2">
    <location>
        <begin position="372"/>
        <end position="384"/>
    </location>
</feature>
<sequence length="384" mass="44493">MVRIRDRIASSHLALLKFEKATTNEQSASRTHNTCHHHPPKTVNMSSVGRVIRRLGSSRKLHAAEMISTDTLISIPEEAPQVNLAPVDTQLNMHRFNALFEEEMGVQGPKGCNEASAEWSAVGHAAATGKSGRVIHNLQEEVARLKRDSALWQSRAEESQRTSEALKVQLQDTADWLRHEEQVHETSLKSIERKERKIEDLRAELHAERTKRHDAQIVVNETNEAMRVERQNHHRELARLQEEAKYYKNMYEVLSSTTKRDKGELHRRVDEVWGKVYAMSDTQTKQTECIDRLMVIGDQKDREIDGQQERFEKIIALHENYKETKDNEFRDTINRTHANSKRIDDTIRELQETRDKMKWVIRMSELQETKQAKQQPTPEPSSSS</sequence>
<evidence type="ECO:0008006" key="5">
    <source>
        <dbReference type="Google" id="ProtNLM"/>
    </source>
</evidence>
<name>A0AAD6G4S2_9EURO</name>
<feature type="region of interest" description="Disordered" evidence="2">
    <location>
        <begin position="22"/>
        <end position="44"/>
    </location>
</feature>
<evidence type="ECO:0000313" key="3">
    <source>
        <dbReference type="EMBL" id="KAJ5455530.1"/>
    </source>
</evidence>
<dbReference type="RefSeq" id="XP_056767903.1">
    <property type="nucleotide sequence ID" value="XM_056907176.1"/>
</dbReference>
<dbReference type="Proteomes" id="UP001213681">
    <property type="component" value="Unassembled WGS sequence"/>
</dbReference>
<feature type="coiled-coil region" evidence="1">
    <location>
        <begin position="184"/>
        <end position="250"/>
    </location>
</feature>
<reference evidence="3" key="2">
    <citation type="journal article" date="2023" name="IMA Fungus">
        <title>Comparative genomic study of the Penicillium genus elucidates a diverse pangenome and 15 lateral gene transfer events.</title>
        <authorList>
            <person name="Petersen C."/>
            <person name="Sorensen T."/>
            <person name="Nielsen M.R."/>
            <person name="Sondergaard T.E."/>
            <person name="Sorensen J.L."/>
            <person name="Fitzpatrick D.A."/>
            <person name="Frisvad J.C."/>
            <person name="Nielsen K.L."/>
        </authorList>
    </citation>
    <scope>NUCLEOTIDE SEQUENCE</scope>
    <source>
        <strain evidence="3">IBT 16125</strain>
    </source>
</reference>
<evidence type="ECO:0000256" key="2">
    <source>
        <dbReference type="SAM" id="MobiDB-lite"/>
    </source>
</evidence>
<evidence type="ECO:0000256" key="1">
    <source>
        <dbReference type="SAM" id="Coils"/>
    </source>
</evidence>
<gene>
    <name evidence="3" type="ORF">N7458_003794</name>
</gene>
<reference evidence="3" key="1">
    <citation type="submission" date="2022-12" db="EMBL/GenBank/DDBJ databases">
        <authorList>
            <person name="Petersen C."/>
        </authorList>
    </citation>
    <scope>NUCLEOTIDE SEQUENCE</scope>
    <source>
        <strain evidence="3">IBT 16125</strain>
    </source>
</reference>
<evidence type="ECO:0000313" key="4">
    <source>
        <dbReference type="Proteomes" id="UP001213681"/>
    </source>
</evidence>
<dbReference type="GeneID" id="81597419"/>
<feature type="region of interest" description="Disordered" evidence="2">
    <location>
        <begin position="362"/>
        <end position="384"/>
    </location>
</feature>
<protein>
    <recommendedName>
        <fullName evidence="5">SWI5-dependent HO expression protein 3</fullName>
    </recommendedName>
</protein>
<accession>A0AAD6G4S2</accession>
<proteinExistence type="predicted"/>
<comment type="caution">
    <text evidence="3">The sequence shown here is derived from an EMBL/GenBank/DDBJ whole genome shotgun (WGS) entry which is preliminary data.</text>
</comment>
<dbReference type="EMBL" id="JAPVEA010000004">
    <property type="protein sequence ID" value="KAJ5455530.1"/>
    <property type="molecule type" value="Genomic_DNA"/>
</dbReference>
<feature type="compositionally biased region" description="Polar residues" evidence="2">
    <location>
        <begin position="23"/>
        <end position="32"/>
    </location>
</feature>
<organism evidence="3 4">
    <name type="scientific">Penicillium daleae</name>
    <dbReference type="NCBI Taxonomy" id="63821"/>
    <lineage>
        <taxon>Eukaryota</taxon>
        <taxon>Fungi</taxon>
        <taxon>Dikarya</taxon>
        <taxon>Ascomycota</taxon>
        <taxon>Pezizomycotina</taxon>
        <taxon>Eurotiomycetes</taxon>
        <taxon>Eurotiomycetidae</taxon>
        <taxon>Eurotiales</taxon>
        <taxon>Aspergillaceae</taxon>
        <taxon>Penicillium</taxon>
    </lineage>
</organism>
<keyword evidence="1" id="KW-0175">Coiled coil</keyword>